<gene>
    <name evidence="5" type="ORF">SERN_1577</name>
</gene>
<keyword evidence="6" id="KW-1185">Reference proteome</keyword>
<comment type="similarity">
    <text evidence="1">Belongs to the CbxX/CfxQ family.</text>
</comment>
<dbReference type="InterPro" id="IPR003959">
    <property type="entry name" value="ATPase_AAA_core"/>
</dbReference>
<dbReference type="CDD" id="cd00009">
    <property type="entry name" value="AAA"/>
    <property type="match status" value="1"/>
</dbReference>
<dbReference type="GO" id="GO:0016887">
    <property type="term" value="F:ATP hydrolysis activity"/>
    <property type="evidence" value="ECO:0007669"/>
    <property type="project" value="InterPro"/>
</dbReference>
<dbReference type="EMBL" id="RHPJ01000002">
    <property type="protein sequence ID" value="TGO05573.1"/>
    <property type="molecule type" value="Genomic_DNA"/>
</dbReference>
<dbReference type="RefSeq" id="WP_233251542.1">
    <property type="nucleotide sequence ID" value="NZ_RHPJ01000002.1"/>
</dbReference>
<dbReference type="Gene3D" id="1.10.8.60">
    <property type="match status" value="1"/>
</dbReference>
<evidence type="ECO:0000313" key="5">
    <source>
        <dbReference type="EMBL" id="TGO05573.1"/>
    </source>
</evidence>
<evidence type="ECO:0000256" key="2">
    <source>
        <dbReference type="ARBA" id="ARBA00022741"/>
    </source>
</evidence>
<name>A0A4Z1E535_9MICO</name>
<sequence length="689" mass="74161">MRLHLPEPFEPLLGTADHLDVVGGVPPWIVPDGWFDTALAAIDAIAADERIGSTLADSATYLPHTSRVLPTVWDAAAWLAGPVPMFAGPHSRFPGEMTARRLRPGKMLDPQTLWRYTGAATAWPTVLLSWAVSDGWDRRVALETQRAVLEVFAGVPQLDERRAALVGVLDGILDDGGDLLELHLTGSMDQVRQHWRNALPDAVYSVLPELGGPVDVVAWAYPSFAALTDLLVQAASREYSAAGFLADSCLAAGVTVPPLLAAAIGAESADAVQREWDARRAGFQAAQSNSATRAFLVRAMQAGEFTLVRHFMALGSVIAGYLPALPDIPATVAPVLNALHYAEDVEELYTVRRGVNPLLAQLRTHVVATTFAGTDAGAGGTGTITSQDGRPLALRDGEEGDGVVVAPEEVEIGEPLQDLEALIGLGPIKEQVVRLQAEARAEILRQRAGMPPSERSRHLLFLGNPGTAKTTVARILARIYAQQGLLSRGHLVEVGRADLIGEYIGQTAPKVRAVVERALGGVLFIDEAYSLVPRDSQRDFGHEAVATLVKLMEDLRQDLVVVAAGYPQEMARFVDANPGLASRFPTSLAFDDYADDDLWAIFRLVATQAGYTLAWGIEQAVRGLVPRVRPKNFGNGRFMRNVFEEATARQAVRIVAMADPSTQDVRTLLPQDVPAIGVVKEVDAPGMYL</sequence>
<evidence type="ECO:0000256" key="1">
    <source>
        <dbReference type="ARBA" id="ARBA00010378"/>
    </source>
</evidence>
<dbReference type="GO" id="GO:0005524">
    <property type="term" value="F:ATP binding"/>
    <property type="evidence" value="ECO:0007669"/>
    <property type="project" value="UniProtKB-KW"/>
</dbReference>
<dbReference type="SUPFAM" id="SSF52540">
    <property type="entry name" value="P-loop containing nucleoside triphosphate hydrolases"/>
    <property type="match status" value="1"/>
</dbReference>
<dbReference type="PANTHER" id="PTHR43392:SF2">
    <property type="entry name" value="AAA-TYPE ATPASE FAMILY PROTEIN _ ANKYRIN REPEAT FAMILY PROTEIN"/>
    <property type="match status" value="1"/>
</dbReference>
<dbReference type="PANTHER" id="PTHR43392">
    <property type="entry name" value="AAA-TYPE ATPASE FAMILY PROTEIN / ANKYRIN REPEAT FAMILY PROTEIN"/>
    <property type="match status" value="1"/>
</dbReference>
<dbReference type="Pfam" id="PF17866">
    <property type="entry name" value="AAA_lid_6"/>
    <property type="match status" value="1"/>
</dbReference>
<dbReference type="Pfam" id="PF00004">
    <property type="entry name" value="AAA"/>
    <property type="match status" value="1"/>
</dbReference>
<protein>
    <submittedName>
        <fullName evidence="5">Putative RuBisCo-expression protein CbbX</fullName>
    </submittedName>
</protein>
<dbReference type="InterPro" id="IPR041627">
    <property type="entry name" value="AAA_lid_6"/>
</dbReference>
<dbReference type="AlphaFoldDB" id="A0A4Z1E535"/>
<dbReference type="InterPro" id="IPR003593">
    <property type="entry name" value="AAA+_ATPase"/>
</dbReference>
<comment type="caution">
    <text evidence="5">The sequence shown here is derived from an EMBL/GenBank/DDBJ whole genome shotgun (WGS) entry which is preliminary data.</text>
</comment>
<dbReference type="InterPro" id="IPR000641">
    <property type="entry name" value="CbxX/CfxQ"/>
</dbReference>
<accession>A0A4Z1E535</accession>
<dbReference type="SMART" id="SM00382">
    <property type="entry name" value="AAA"/>
    <property type="match status" value="1"/>
</dbReference>
<keyword evidence="2" id="KW-0547">Nucleotide-binding</keyword>
<keyword evidence="3" id="KW-0067">ATP-binding</keyword>
<dbReference type="FunFam" id="3.40.50.300:FF:000216">
    <property type="entry name" value="Type VII secretion ATPase EccA"/>
    <property type="match status" value="1"/>
</dbReference>
<organism evidence="5 6">
    <name type="scientific">Serinibacter arcticus</name>
    <dbReference type="NCBI Taxonomy" id="1655435"/>
    <lineage>
        <taxon>Bacteria</taxon>
        <taxon>Bacillati</taxon>
        <taxon>Actinomycetota</taxon>
        <taxon>Actinomycetes</taxon>
        <taxon>Micrococcales</taxon>
        <taxon>Beutenbergiaceae</taxon>
        <taxon>Serinibacter</taxon>
    </lineage>
</organism>
<evidence type="ECO:0000313" key="6">
    <source>
        <dbReference type="Proteomes" id="UP000297318"/>
    </source>
</evidence>
<dbReference type="Proteomes" id="UP000297318">
    <property type="component" value="Unassembled WGS sequence"/>
</dbReference>
<reference evidence="5 6" key="1">
    <citation type="submission" date="2018-11" db="EMBL/GenBank/DDBJ databases">
        <title>Complete genome sequencing of the Actinobacteria Serinibacter sp. K3-2.</title>
        <authorList>
            <person name="Rakitin A.L."/>
            <person name="Beletsky A.V."/>
            <person name="Mardanov A.V."/>
            <person name="Ravin N.V."/>
            <person name="Gromova A.S."/>
            <person name="Filippova S.N."/>
            <person name="Gal'Chenko V.F."/>
        </authorList>
    </citation>
    <scope>NUCLEOTIDE SEQUENCE [LARGE SCALE GENOMIC DNA]</scope>
    <source>
        <strain evidence="5 6">K3-2</strain>
    </source>
</reference>
<dbReference type="PRINTS" id="PR00819">
    <property type="entry name" value="CBXCFQXSUPER"/>
</dbReference>
<feature type="domain" description="AAA+ ATPase" evidence="4">
    <location>
        <begin position="455"/>
        <end position="594"/>
    </location>
</feature>
<dbReference type="Gene3D" id="3.40.50.300">
    <property type="entry name" value="P-loop containing nucleotide triphosphate hydrolases"/>
    <property type="match status" value="1"/>
</dbReference>
<dbReference type="InterPro" id="IPR050773">
    <property type="entry name" value="CbxX/CfxQ_RuBisCO_ESX"/>
</dbReference>
<proteinExistence type="inferred from homology"/>
<evidence type="ECO:0000259" key="4">
    <source>
        <dbReference type="SMART" id="SM00382"/>
    </source>
</evidence>
<evidence type="ECO:0000256" key="3">
    <source>
        <dbReference type="ARBA" id="ARBA00022840"/>
    </source>
</evidence>
<dbReference type="InterPro" id="IPR027417">
    <property type="entry name" value="P-loop_NTPase"/>
</dbReference>